<gene>
    <name evidence="1" type="ORF">OVA965_LOCUS21254</name>
    <name evidence="2" type="ORF">TMI583_LOCUS21864</name>
</gene>
<dbReference type="Proteomes" id="UP000677228">
    <property type="component" value="Unassembled WGS sequence"/>
</dbReference>
<comment type="caution">
    <text evidence="1">The sequence shown here is derived from an EMBL/GenBank/DDBJ whole genome shotgun (WGS) entry which is preliminary data.</text>
</comment>
<protein>
    <submittedName>
        <fullName evidence="1">Uncharacterized protein</fullName>
    </submittedName>
</protein>
<dbReference type="AlphaFoldDB" id="A0A8S2EGJ4"/>
<dbReference type="Proteomes" id="UP000682733">
    <property type="component" value="Unassembled WGS sequence"/>
</dbReference>
<evidence type="ECO:0000313" key="2">
    <source>
        <dbReference type="EMBL" id="CAF3943021.1"/>
    </source>
</evidence>
<dbReference type="EMBL" id="CAJOBA010027853">
    <property type="protein sequence ID" value="CAF3943021.1"/>
    <property type="molecule type" value="Genomic_DNA"/>
</dbReference>
<name>A0A8S2EGJ4_9BILA</name>
<evidence type="ECO:0000313" key="1">
    <source>
        <dbReference type="EMBL" id="CAF1143720.1"/>
    </source>
</evidence>
<evidence type="ECO:0000313" key="3">
    <source>
        <dbReference type="Proteomes" id="UP000677228"/>
    </source>
</evidence>
<sequence>MIKRQQQCLRPKVLKSVESLNANDDGTMGVKQLAEAAENLSQIISNQLKTDYSSPRMSLQVSKTTSQKDMLEIDAIQPIHYLIKHPERIPIQAVQQLCEVASKLPIFKLKHMEIKHINDTDVTIASKTLRSGASTAKSDNTSKESKSVKKLIAKLQEKV</sequence>
<accession>A0A8S2EGJ4</accession>
<reference evidence="1" key="1">
    <citation type="submission" date="2021-02" db="EMBL/GenBank/DDBJ databases">
        <authorList>
            <person name="Nowell W R."/>
        </authorList>
    </citation>
    <scope>NUCLEOTIDE SEQUENCE</scope>
</reference>
<dbReference type="EMBL" id="CAJNOK010011597">
    <property type="protein sequence ID" value="CAF1143720.1"/>
    <property type="molecule type" value="Genomic_DNA"/>
</dbReference>
<organism evidence="1 3">
    <name type="scientific">Didymodactylos carnosus</name>
    <dbReference type="NCBI Taxonomy" id="1234261"/>
    <lineage>
        <taxon>Eukaryota</taxon>
        <taxon>Metazoa</taxon>
        <taxon>Spiralia</taxon>
        <taxon>Gnathifera</taxon>
        <taxon>Rotifera</taxon>
        <taxon>Eurotatoria</taxon>
        <taxon>Bdelloidea</taxon>
        <taxon>Philodinida</taxon>
        <taxon>Philodinidae</taxon>
        <taxon>Didymodactylos</taxon>
    </lineage>
</organism>
<proteinExistence type="predicted"/>